<feature type="compositionally biased region" description="Basic and acidic residues" evidence="2">
    <location>
        <begin position="173"/>
        <end position="190"/>
    </location>
</feature>
<evidence type="ECO:0000313" key="5">
    <source>
        <dbReference type="Proteomes" id="UP000016930"/>
    </source>
</evidence>
<dbReference type="PANTHER" id="PTHR10039">
    <property type="entry name" value="AMELOGENIN"/>
    <property type="match status" value="1"/>
</dbReference>
<dbReference type="Pfam" id="PF24883">
    <property type="entry name" value="NPHP3_N"/>
    <property type="match status" value="1"/>
</dbReference>
<feature type="region of interest" description="Disordered" evidence="2">
    <location>
        <begin position="157"/>
        <end position="208"/>
    </location>
</feature>
<dbReference type="Proteomes" id="UP000016930">
    <property type="component" value="Unassembled WGS sequence"/>
</dbReference>
<keyword evidence="5" id="KW-1185">Reference proteome</keyword>
<dbReference type="InterPro" id="IPR056884">
    <property type="entry name" value="NPHP3-like_N"/>
</dbReference>
<organism evidence="4 5">
    <name type="scientific">Ceriporiopsis subvermispora (strain B)</name>
    <name type="common">White-rot fungus</name>
    <name type="synonym">Gelatoporia subvermispora</name>
    <dbReference type="NCBI Taxonomy" id="914234"/>
    <lineage>
        <taxon>Eukaryota</taxon>
        <taxon>Fungi</taxon>
        <taxon>Dikarya</taxon>
        <taxon>Basidiomycota</taxon>
        <taxon>Agaricomycotina</taxon>
        <taxon>Agaricomycetes</taxon>
        <taxon>Polyporales</taxon>
        <taxon>Gelatoporiaceae</taxon>
        <taxon>Gelatoporia</taxon>
    </lineage>
</organism>
<accession>M2QXF3</accession>
<feature type="compositionally biased region" description="Polar residues" evidence="2">
    <location>
        <begin position="196"/>
        <end position="208"/>
    </location>
</feature>
<evidence type="ECO:0000259" key="3">
    <source>
        <dbReference type="Pfam" id="PF24883"/>
    </source>
</evidence>
<dbReference type="OrthoDB" id="2981806at2759"/>
<proteinExistence type="predicted"/>
<dbReference type="EMBL" id="KB445797">
    <property type="protein sequence ID" value="EMD36800.1"/>
    <property type="molecule type" value="Genomic_DNA"/>
</dbReference>
<keyword evidence="1" id="KW-0677">Repeat</keyword>
<evidence type="ECO:0000256" key="2">
    <source>
        <dbReference type="SAM" id="MobiDB-lite"/>
    </source>
</evidence>
<dbReference type="AlphaFoldDB" id="M2QXF3"/>
<dbReference type="HOGENOM" id="CLU_384943_0_0_1"/>
<evidence type="ECO:0000256" key="1">
    <source>
        <dbReference type="ARBA" id="ARBA00022737"/>
    </source>
</evidence>
<gene>
    <name evidence="4" type="ORF">CERSUDRAFT_95072</name>
</gene>
<sequence length="718" mass="79720">MTALSTNQCPNMARLLISRAAWITRQASLDIMVKEEQGKSSESNREALRAKRAVPAALGAKRVCLLPCSSVLGLDKDEVHLATSVLAVINVDDREVGDLLGSKLLLKQAWGNGENVKTTEPLRLRRFSNYPRELHTGTADLEIREIMIVQNTVPLTGDASGSSQTLHKPQGAKSDRATPEETRRVHERAVPEPSAPDNTPSPGDSTRLSPEARAFILDQLVVWTLTHAQHRRLCILNGPAGTSQFMITQALTRQLPDCVGATYFFHRGSSSRNNPYGVIPALAQQLARSQPELFPQGIEPTSQRQENDELETMADYMQKWIIDPLKSSRKVVSPLVVAVDGLDEAFMKHADAVLTLLQLLRSAAHQLPMLRILITTHYNSGVLRLLHSLPNQSETVKYCDMREAEDIDQRLGRFIQENFDECDPTEFILPSERPDALSQLICLSGGIPTYARTAVRFLTAQSTSAVGMYDRILTSGSNATLYGKLDALYLIILEYQLGQFVEDAIHSAYINDILTWLALAVEPLPLTDLCIVGIPSVVIENVASALQPVFATSDLAINYQEADTGLFHVCFRTFIQDSNRCTNTAFHVDDVSGSSRIAVLLLRFLTSVDIHQLAGAENLPPQIWSYAIKHWTTHTLQGKFTEDTCQALQHFAESHLGDWLHANEPWNIDGVDTQETAARRFDELTEVYAWTKQHEHADGTSTLLHLLQQCVNGRDVQT</sequence>
<feature type="domain" description="Nephrocystin 3-like N-terminal" evidence="3">
    <location>
        <begin position="225"/>
        <end position="375"/>
    </location>
</feature>
<evidence type="ECO:0000313" key="4">
    <source>
        <dbReference type="EMBL" id="EMD36800.1"/>
    </source>
</evidence>
<protein>
    <recommendedName>
        <fullName evidence="3">Nephrocystin 3-like N-terminal domain-containing protein</fullName>
    </recommendedName>
</protein>
<dbReference type="STRING" id="914234.M2QXF3"/>
<reference evidence="4 5" key="1">
    <citation type="journal article" date="2012" name="Proc. Natl. Acad. Sci. U.S.A.">
        <title>Comparative genomics of Ceriporiopsis subvermispora and Phanerochaete chrysosporium provide insight into selective ligninolysis.</title>
        <authorList>
            <person name="Fernandez-Fueyo E."/>
            <person name="Ruiz-Duenas F.J."/>
            <person name="Ferreira P."/>
            <person name="Floudas D."/>
            <person name="Hibbett D.S."/>
            <person name="Canessa P."/>
            <person name="Larrondo L.F."/>
            <person name="James T.Y."/>
            <person name="Seelenfreund D."/>
            <person name="Lobos S."/>
            <person name="Polanco R."/>
            <person name="Tello M."/>
            <person name="Honda Y."/>
            <person name="Watanabe T."/>
            <person name="Watanabe T."/>
            <person name="Ryu J.S."/>
            <person name="Kubicek C.P."/>
            <person name="Schmoll M."/>
            <person name="Gaskell J."/>
            <person name="Hammel K.E."/>
            <person name="St John F.J."/>
            <person name="Vanden Wymelenberg A."/>
            <person name="Sabat G."/>
            <person name="Splinter BonDurant S."/>
            <person name="Syed K."/>
            <person name="Yadav J.S."/>
            <person name="Doddapaneni H."/>
            <person name="Subramanian V."/>
            <person name="Lavin J.L."/>
            <person name="Oguiza J.A."/>
            <person name="Perez G."/>
            <person name="Pisabarro A.G."/>
            <person name="Ramirez L."/>
            <person name="Santoyo F."/>
            <person name="Master E."/>
            <person name="Coutinho P.M."/>
            <person name="Henrissat B."/>
            <person name="Lombard V."/>
            <person name="Magnuson J.K."/>
            <person name="Kuees U."/>
            <person name="Hori C."/>
            <person name="Igarashi K."/>
            <person name="Samejima M."/>
            <person name="Held B.W."/>
            <person name="Barry K.W."/>
            <person name="LaButti K.M."/>
            <person name="Lapidus A."/>
            <person name="Lindquist E.A."/>
            <person name="Lucas S.M."/>
            <person name="Riley R."/>
            <person name="Salamov A.A."/>
            <person name="Hoffmeister D."/>
            <person name="Schwenk D."/>
            <person name="Hadar Y."/>
            <person name="Yarden O."/>
            <person name="de Vries R.P."/>
            <person name="Wiebenga A."/>
            <person name="Stenlid J."/>
            <person name="Eastwood D."/>
            <person name="Grigoriev I.V."/>
            <person name="Berka R.M."/>
            <person name="Blanchette R.A."/>
            <person name="Kersten P."/>
            <person name="Martinez A.T."/>
            <person name="Vicuna R."/>
            <person name="Cullen D."/>
        </authorList>
    </citation>
    <scope>NUCLEOTIDE SEQUENCE [LARGE SCALE GENOMIC DNA]</scope>
    <source>
        <strain evidence="4 5">B</strain>
    </source>
</reference>
<feature type="compositionally biased region" description="Polar residues" evidence="2">
    <location>
        <begin position="157"/>
        <end position="167"/>
    </location>
</feature>
<name>M2QXF3_CERS8</name>
<dbReference type="PANTHER" id="PTHR10039:SF14">
    <property type="entry name" value="NACHT DOMAIN-CONTAINING PROTEIN"/>
    <property type="match status" value="1"/>
</dbReference>